<dbReference type="InterPro" id="IPR029717">
    <property type="entry name" value="FAM193"/>
</dbReference>
<feature type="compositionally biased region" description="Basic residues" evidence="4">
    <location>
        <begin position="77"/>
        <end position="91"/>
    </location>
</feature>
<evidence type="ECO:0000256" key="4">
    <source>
        <dbReference type="SAM" id="MobiDB-lite"/>
    </source>
</evidence>
<dbReference type="PANTHER" id="PTHR15109:SF4">
    <property type="entry name" value="FAM193 C-TERMINAL DOMAIN-CONTAINING PROTEIN"/>
    <property type="match status" value="1"/>
</dbReference>
<evidence type="ECO:0000313" key="6">
    <source>
        <dbReference type="EnsemblMetazoa" id="tetur25g00570.1"/>
    </source>
</evidence>
<name>T1KWZ5_TETUR</name>
<dbReference type="AlphaFoldDB" id="T1KWZ5"/>
<feature type="compositionally biased region" description="Polar residues" evidence="4">
    <location>
        <begin position="236"/>
        <end position="256"/>
    </location>
</feature>
<dbReference type="HOGENOM" id="CLU_541146_0_0_1"/>
<dbReference type="PANTHER" id="PTHR15109">
    <property type="entry name" value="AGAP004327-PA"/>
    <property type="match status" value="1"/>
</dbReference>
<dbReference type="Proteomes" id="UP000015104">
    <property type="component" value="Unassembled WGS sequence"/>
</dbReference>
<feature type="domain" description="FAM193 C-terminal" evidence="5">
    <location>
        <begin position="431"/>
        <end position="486"/>
    </location>
</feature>
<accession>T1KWZ5</accession>
<keyword evidence="2" id="KW-0597">Phosphoprotein</keyword>
<protein>
    <recommendedName>
        <fullName evidence="5">FAM193 C-terminal domain-containing protein</fullName>
    </recommendedName>
</protein>
<dbReference type="EnsemblMetazoa" id="tetur25g00570.1">
    <property type="protein sequence ID" value="tetur25g00570.1"/>
    <property type="gene ID" value="tetur25g00570"/>
</dbReference>
<sequence length="504" mass="56556">MPAVAPTSRNYNEMRERLRSRLNKRKAERGRCENRSNVSAIGNDKRKEVVGKEDNRDLEELLNYIEGTTNRDANKPGKTKKKKEKQKKKKEKQKDKKSSSSLNIMNSSVDSETSNPNQADSKTNVLKCNLSEPTSDKVNNHKDNYSNASKEDKSTQAIFDLSTPSGSHNLSPHVERTKERKHSNQIDHNSYRNTSATIASDHKVACNHSISSSNIKKTKEEKRRNGDETKSDKNQIIHTEFASTDSHEGQQATHQISQERHNHVRCSSSTPTSLVNHERSPSHCSINVSNSTNNSSTSRTTTSISKVASSTSTTLYPSRTPSSPPPLAPSIATTAKLETTSKSSLTLKNGQKFSQSSGINNASNKKPHQDRLKESIPSSDKRNCLNLATHNSPHQLIEETLSSTPKNSKRRDKRENKSRNKNISDDILSPDEVFRPKDIDLENDELDETEKEIEAFKRFCYNSVPLARKDKVNVHVNLKDILFKRSPISGNLEIKHSVKNEPGK</sequence>
<evidence type="ECO:0000313" key="7">
    <source>
        <dbReference type="Proteomes" id="UP000015104"/>
    </source>
</evidence>
<organism evidence="6 7">
    <name type="scientific">Tetranychus urticae</name>
    <name type="common">Two-spotted spider mite</name>
    <dbReference type="NCBI Taxonomy" id="32264"/>
    <lineage>
        <taxon>Eukaryota</taxon>
        <taxon>Metazoa</taxon>
        <taxon>Ecdysozoa</taxon>
        <taxon>Arthropoda</taxon>
        <taxon>Chelicerata</taxon>
        <taxon>Arachnida</taxon>
        <taxon>Acari</taxon>
        <taxon>Acariformes</taxon>
        <taxon>Trombidiformes</taxon>
        <taxon>Prostigmata</taxon>
        <taxon>Eleutherengona</taxon>
        <taxon>Raphignathae</taxon>
        <taxon>Tetranychoidea</taxon>
        <taxon>Tetranychidae</taxon>
        <taxon>Tetranychus</taxon>
    </lineage>
</organism>
<keyword evidence="3" id="KW-0175">Coiled coil</keyword>
<reference evidence="7" key="1">
    <citation type="submission" date="2011-08" db="EMBL/GenBank/DDBJ databases">
        <authorList>
            <person name="Rombauts S."/>
        </authorList>
    </citation>
    <scope>NUCLEOTIDE SEQUENCE</scope>
    <source>
        <strain evidence="7">London</strain>
    </source>
</reference>
<feature type="compositionally biased region" description="Basic and acidic residues" evidence="4">
    <location>
        <begin position="134"/>
        <end position="154"/>
    </location>
</feature>
<dbReference type="STRING" id="32264.T1KWZ5"/>
<feature type="compositionally biased region" description="Basic and acidic residues" evidence="4">
    <location>
        <begin position="413"/>
        <end position="424"/>
    </location>
</feature>
<dbReference type="InterPro" id="IPR031802">
    <property type="entry name" value="FAM193_C"/>
</dbReference>
<feature type="compositionally biased region" description="Basic and acidic residues" evidence="4">
    <location>
        <begin position="173"/>
        <end position="184"/>
    </location>
</feature>
<feature type="region of interest" description="Disordered" evidence="4">
    <location>
        <begin position="66"/>
        <end position="184"/>
    </location>
</feature>
<feature type="compositionally biased region" description="Polar residues" evidence="4">
    <location>
        <begin position="112"/>
        <end position="133"/>
    </location>
</feature>
<feature type="compositionally biased region" description="Low complexity" evidence="4">
    <location>
        <begin position="285"/>
        <end position="321"/>
    </location>
</feature>
<feature type="compositionally biased region" description="Basic and acidic residues" evidence="4">
    <location>
        <begin position="217"/>
        <end position="235"/>
    </location>
</feature>
<feature type="region of interest" description="Disordered" evidence="4">
    <location>
        <begin position="22"/>
        <end position="49"/>
    </location>
</feature>
<feature type="compositionally biased region" description="Polar residues" evidence="4">
    <location>
        <begin position="336"/>
        <end position="364"/>
    </location>
</feature>
<proteinExistence type="inferred from homology"/>
<dbReference type="Pfam" id="PF15914">
    <property type="entry name" value="FAM193_C"/>
    <property type="match status" value="1"/>
</dbReference>
<feature type="compositionally biased region" description="Basic and acidic residues" evidence="4">
    <location>
        <begin position="367"/>
        <end position="383"/>
    </location>
</feature>
<reference evidence="6" key="2">
    <citation type="submission" date="2015-06" db="UniProtKB">
        <authorList>
            <consortium name="EnsemblMetazoa"/>
        </authorList>
    </citation>
    <scope>IDENTIFICATION</scope>
</reference>
<keyword evidence="7" id="KW-1185">Reference proteome</keyword>
<comment type="similarity">
    <text evidence="1">Belongs to the FAM193 family.</text>
</comment>
<evidence type="ECO:0000256" key="2">
    <source>
        <dbReference type="ARBA" id="ARBA00022553"/>
    </source>
</evidence>
<feature type="compositionally biased region" description="Polar residues" evidence="4">
    <location>
        <begin position="386"/>
        <end position="406"/>
    </location>
</feature>
<evidence type="ECO:0000256" key="3">
    <source>
        <dbReference type="ARBA" id="ARBA00023054"/>
    </source>
</evidence>
<dbReference type="EMBL" id="CAEY01000675">
    <property type="status" value="NOT_ANNOTATED_CDS"/>
    <property type="molecule type" value="Genomic_DNA"/>
</dbReference>
<evidence type="ECO:0000256" key="1">
    <source>
        <dbReference type="ARBA" id="ARBA00009689"/>
    </source>
</evidence>
<feature type="compositionally biased region" description="Low complexity" evidence="4">
    <location>
        <begin position="99"/>
        <end position="111"/>
    </location>
</feature>
<feature type="region of interest" description="Disordered" evidence="4">
    <location>
        <begin position="207"/>
        <end position="429"/>
    </location>
</feature>
<evidence type="ECO:0000259" key="5">
    <source>
        <dbReference type="Pfam" id="PF15914"/>
    </source>
</evidence>
<feature type="compositionally biased region" description="Polar residues" evidence="4">
    <location>
        <begin position="265"/>
        <end position="275"/>
    </location>
</feature>